<gene>
    <name evidence="9" type="primary">LOC110982743</name>
</gene>
<dbReference type="GO" id="GO:0006357">
    <property type="term" value="P:regulation of transcription by RNA polymerase II"/>
    <property type="evidence" value="ECO:0007669"/>
    <property type="project" value="TreeGrafter"/>
</dbReference>
<dbReference type="GeneID" id="110982743"/>
<evidence type="ECO:0000256" key="7">
    <source>
        <dbReference type="SAM" id="MobiDB-lite"/>
    </source>
</evidence>
<evidence type="ECO:0000256" key="3">
    <source>
        <dbReference type="ARBA" id="ARBA00022853"/>
    </source>
</evidence>
<dbReference type="GO" id="GO:0035267">
    <property type="term" value="C:NuA4 histone acetyltransferase complex"/>
    <property type="evidence" value="ECO:0007669"/>
    <property type="project" value="TreeGrafter"/>
</dbReference>
<name>A0A8B7YWK6_ACAPL</name>
<evidence type="ECO:0000256" key="6">
    <source>
        <dbReference type="ARBA" id="ARBA00023242"/>
    </source>
</evidence>
<dbReference type="PANTHER" id="PTHR13581">
    <property type="entry name" value="MRG-BINDING PROTEIN"/>
    <property type="match status" value="1"/>
</dbReference>
<proteinExistence type="inferred from homology"/>
<evidence type="ECO:0000256" key="5">
    <source>
        <dbReference type="ARBA" id="ARBA00023163"/>
    </source>
</evidence>
<evidence type="ECO:0000256" key="1">
    <source>
        <dbReference type="ARBA" id="ARBA00004123"/>
    </source>
</evidence>
<evidence type="ECO:0000256" key="2">
    <source>
        <dbReference type="ARBA" id="ARBA00007117"/>
    </source>
</evidence>
<reference evidence="9" key="1">
    <citation type="submission" date="2025-08" db="UniProtKB">
        <authorList>
            <consortium name="RefSeq"/>
        </authorList>
    </citation>
    <scope>IDENTIFICATION</scope>
</reference>
<keyword evidence="6" id="KW-0539">Nucleus</keyword>
<feature type="region of interest" description="Disordered" evidence="7">
    <location>
        <begin position="79"/>
        <end position="138"/>
    </location>
</feature>
<comment type="similarity">
    <text evidence="2">Belongs to the EAF7 family.</text>
</comment>
<dbReference type="Pfam" id="PF07904">
    <property type="entry name" value="Eaf7"/>
    <property type="match status" value="1"/>
</dbReference>
<keyword evidence="3" id="KW-0156">Chromatin regulator</keyword>
<sequence length="138" mass="15901">MAVDEELSVSWSVEMEVNLFHAMRGHKPVGVNKNFQMMCIHDKLQQSMGRKVTSQQIWQHLSTMYDMQALHESEILPFPNNQSEFTLPTEEYGELMSGKRKAAPSNVEEKKDNSPKRKRTRQGTSAPNPDILASKRRR</sequence>
<dbReference type="Proteomes" id="UP000694845">
    <property type="component" value="Unplaced"/>
</dbReference>
<accession>A0A8B7YWK6</accession>
<dbReference type="AlphaFoldDB" id="A0A8B7YWK6"/>
<dbReference type="InterPro" id="IPR012423">
    <property type="entry name" value="Eaf7/MRGBP"/>
</dbReference>
<dbReference type="OrthoDB" id="5595141at2759"/>
<dbReference type="PANTHER" id="PTHR13581:SF5">
    <property type="entry name" value="MRG_MORF4L-BINDING PROTEIN"/>
    <property type="match status" value="1"/>
</dbReference>
<protein>
    <submittedName>
        <fullName evidence="9">MRG/MORF4L-binding protein-like isoform X2</fullName>
    </submittedName>
</protein>
<keyword evidence="4" id="KW-0805">Transcription regulation</keyword>
<organism evidence="8 9">
    <name type="scientific">Acanthaster planci</name>
    <name type="common">Crown-of-thorns starfish</name>
    <dbReference type="NCBI Taxonomy" id="133434"/>
    <lineage>
        <taxon>Eukaryota</taxon>
        <taxon>Metazoa</taxon>
        <taxon>Echinodermata</taxon>
        <taxon>Eleutherozoa</taxon>
        <taxon>Asterozoa</taxon>
        <taxon>Asteroidea</taxon>
        <taxon>Valvatacea</taxon>
        <taxon>Valvatida</taxon>
        <taxon>Acanthasteridae</taxon>
        <taxon>Acanthaster</taxon>
    </lineage>
</organism>
<evidence type="ECO:0000313" key="8">
    <source>
        <dbReference type="Proteomes" id="UP000694845"/>
    </source>
</evidence>
<evidence type="ECO:0000313" key="9">
    <source>
        <dbReference type="RefSeq" id="XP_022097072.1"/>
    </source>
</evidence>
<dbReference type="RefSeq" id="XP_022097072.1">
    <property type="nucleotide sequence ID" value="XM_022241380.1"/>
</dbReference>
<keyword evidence="5" id="KW-0804">Transcription</keyword>
<dbReference type="GO" id="GO:0006325">
    <property type="term" value="P:chromatin organization"/>
    <property type="evidence" value="ECO:0007669"/>
    <property type="project" value="UniProtKB-KW"/>
</dbReference>
<comment type="subcellular location">
    <subcellularLocation>
        <location evidence="1">Nucleus</location>
    </subcellularLocation>
</comment>
<dbReference type="GO" id="GO:0005634">
    <property type="term" value="C:nucleus"/>
    <property type="evidence" value="ECO:0007669"/>
    <property type="project" value="UniProtKB-SubCell"/>
</dbReference>
<keyword evidence="8" id="KW-1185">Reference proteome</keyword>
<evidence type="ECO:0000256" key="4">
    <source>
        <dbReference type="ARBA" id="ARBA00023015"/>
    </source>
</evidence>